<dbReference type="Proteomes" id="UP001548832">
    <property type="component" value="Unassembled WGS sequence"/>
</dbReference>
<keyword evidence="2" id="KW-1185">Reference proteome</keyword>
<gene>
    <name evidence="1" type="ORF">ABVQ20_32115</name>
</gene>
<comment type="caution">
    <text evidence="1">The sequence shown here is derived from an EMBL/GenBank/DDBJ whole genome shotgun (WGS) entry which is preliminary data.</text>
</comment>
<dbReference type="RefSeq" id="WP_354463711.1">
    <property type="nucleotide sequence ID" value="NZ_JBEWSZ010000004.1"/>
</dbReference>
<name>A0ABV2DNL1_9HYPH</name>
<proteinExistence type="predicted"/>
<accession>A0ABV2DNL1</accession>
<evidence type="ECO:0000313" key="2">
    <source>
        <dbReference type="Proteomes" id="UP001548832"/>
    </source>
</evidence>
<protein>
    <submittedName>
        <fullName evidence="1">Uncharacterized protein</fullName>
    </submittedName>
</protein>
<reference evidence="1 2" key="1">
    <citation type="submission" date="2024-06" db="EMBL/GenBank/DDBJ databases">
        <authorList>
            <person name="Kim D.-U."/>
        </authorList>
    </citation>
    <scope>NUCLEOTIDE SEQUENCE [LARGE SCALE GENOMIC DNA]</scope>
    <source>
        <strain evidence="1 2">KACC15460</strain>
    </source>
</reference>
<dbReference type="EMBL" id="JBEWSZ010000004">
    <property type="protein sequence ID" value="MET2831602.1"/>
    <property type="molecule type" value="Genomic_DNA"/>
</dbReference>
<sequence length="62" mass="7103">MAVVERVTAARRADIRFAGNSHGIDLWSRNPPLSNLRQVPLSLPVNLPWLPRLLLRQSWIHP</sequence>
<organism evidence="1 2">
    <name type="scientific">Mesorhizobium shangrilense</name>
    <dbReference type="NCBI Taxonomy" id="460060"/>
    <lineage>
        <taxon>Bacteria</taxon>
        <taxon>Pseudomonadati</taxon>
        <taxon>Pseudomonadota</taxon>
        <taxon>Alphaproteobacteria</taxon>
        <taxon>Hyphomicrobiales</taxon>
        <taxon>Phyllobacteriaceae</taxon>
        <taxon>Mesorhizobium</taxon>
    </lineage>
</organism>
<evidence type="ECO:0000313" key="1">
    <source>
        <dbReference type="EMBL" id="MET2831602.1"/>
    </source>
</evidence>